<protein>
    <recommendedName>
        <fullName evidence="4">Transmembrane protein</fullName>
    </recommendedName>
</protein>
<sequence length="140" mass="15624">MSSTLYINKGIPMNQLQAKRRYFKELGFSMALYAVLLAGALWLSLDMRPGALRTVVLLTPMLAFLLALRAVVRAVRQSDEFVRKTTLEHLAIAAAVTAGVTFTYGFLEIAGFPKLSMFVVWPLMGGVWAFTTIIDTLRHR</sequence>
<keyword evidence="1" id="KW-1133">Transmembrane helix</keyword>
<evidence type="ECO:0000313" key="3">
    <source>
        <dbReference type="Proteomes" id="UP000494214"/>
    </source>
</evidence>
<evidence type="ECO:0008006" key="4">
    <source>
        <dbReference type="Google" id="ProtNLM"/>
    </source>
</evidence>
<evidence type="ECO:0000313" key="2">
    <source>
        <dbReference type="EMBL" id="CAB3665800.1"/>
    </source>
</evidence>
<proteinExistence type="predicted"/>
<feature type="transmembrane region" description="Helical" evidence="1">
    <location>
        <begin position="51"/>
        <end position="75"/>
    </location>
</feature>
<reference evidence="2 3" key="1">
    <citation type="submission" date="2020-04" db="EMBL/GenBank/DDBJ databases">
        <authorList>
            <person name="De Canck E."/>
        </authorList>
    </citation>
    <scope>NUCLEOTIDE SEQUENCE [LARGE SCALE GENOMIC DNA]</scope>
    <source>
        <strain evidence="2 3">LMG 26690</strain>
    </source>
</reference>
<keyword evidence="3" id="KW-1185">Reference proteome</keyword>
<dbReference type="EMBL" id="CADIJM010000001">
    <property type="protein sequence ID" value="CAB3665800.1"/>
    <property type="molecule type" value="Genomic_DNA"/>
</dbReference>
<keyword evidence="1" id="KW-0472">Membrane</keyword>
<evidence type="ECO:0000256" key="1">
    <source>
        <dbReference type="SAM" id="Phobius"/>
    </source>
</evidence>
<name>A0A6S6Z8S9_9BURK</name>
<organism evidence="2 3">
    <name type="scientific">Achromobacter animicus</name>
    <dbReference type="NCBI Taxonomy" id="1389935"/>
    <lineage>
        <taxon>Bacteria</taxon>
        <taxon>Pseudomonadati</taxon>
        <taxon>Pseudomonadota</taxon>
        <taxon>Betaproteobacteria</taxon>
        <taxon>Burkholderiales</taxon>
        <taxon>Alcaligenaceae</taxon>
        <taxon>Achromobacter</taxon>
    </lineage>
</organism>
<dbReference type="Proteomes" id="UP000494214">
    <property type="component" value="Unassembled WGS sequence"/>
</dbReference>
<gene>
    <name evidence="2" type="ORF">LMG26690_00823</name>
</gene>
<dbReference type="AlphaFoldDB" id="A0A6S6Z8S9"/>
<feature type="transmembrane region" description="Helical" evidence="1">
    <location>
        <begin position="119"/>
        <end position="137"/>
    </location>
</feature>
<feature type="transmembrane region" description="Helical" evidence="1">
    <location>
        <begin position="26"/>
        <end position="45"/>
    </location>
</feature>
<feature type="transmembrane region" description="Helical" evidence="1">
    <location>
        <begin position="87"/>
        <end position="107"/>
    </location>
</feature>
<accession>A0A6S6Z8S9</accession>
<keyword evidence="1" id="KW-0812">Transmembrane</keyword>